<proteinExistence type="predicted"/>
<dbReference type="InParanoid" id="A0A2J7RG01"/>
<sequence>MNGFRNSRLWHPDVNVFIYADFALSDVPSHEINAAEEVFKVMKVPFIREIINKLKT</sequence>
<protein>
    <submittedName>
        <fullName evidence="1">Uncharacterized protein</fullName>
    </submittedName>
</protein>
<accession>A0A2J7RG01</accession>
<name>A0A2J7RG01_9NEOP</name>
<dbReference type="Proteomes" id="UP000235965">
    <property type="component" value="Unassembled WGS sequence"/>
</dbReference>
<keyword evidence="2" id="KW-1185">Reference proteome</keyword>
<comment type="caution">
    <text evidence="1">The sequence shown here is derived from an EMBL/GenBank/DDBJ whole genome shotgun (WGS) entry which is preliminary data.</text>
</comment>
<evidence type="ECO:0000313" key="1">
    <source>
        <dbReference type="EMBL" id="PNF39757.1"/>
    </source>
</evidence>
<dbReference type="AlphaFoldDB" id="A0A2J7RG01"/>
<dbReference type="EMBL" id="NEVH01004407">
    <property type="protein sequence ID" value="PNF39757.1"/>
    <property type="molecule type" value="Genomic_DNA"/>
</dbReference>
<evidence type="ECO:0000313" key="2">
    <source>
        <dbReference type="Proteomes" id="UP000235965"/>
    </source>
</evidence>
<reference evidence="1 2" key="1">
    <citation type="submission" date="2017-12" db="EMBL/GenBank/DDBJ databases">
        <title>Hemimetabolous genomes reveal molecular basis of termite eusociality.</title>
        <authorList>
            <person name="Harrison M.C."/>
            <person name="Jongepier E."/>
            <person name="Robertson H.M."/>
            <person name="Arning N."/>
            <person name="Bitard-Feildel T."/>
            <person name="Chao H."/>
            <person name="Childers C.P."/>
            <person name="Dinh H."/>
            <person name="Doddapaneni H."/>
            <person name="Dugan S."/>
            <person name="Gowin J."/>
            <person name="Greiner C."/>
            <person name="Han Y."/>
            <person name="Hu H."/>
            <person name="Hughes D.S.T."/>
            <person name="Huylmans A.-K."/>
            <person name="Kemena C."/>
            <person name="Kremer L.P.M."/>
            <person name="Lee S.L."/>
            <person name="Lopez-Ezquerra A."/>
            <person name="Mallet L."/>
            <person name="Monroy-Kuhn J.M."/>
            <person name="Moser A."/>
            <person name="Murali S.C."/>
            <person name="Muzny D.M."/>
            <person name="Otani S."/>
            <person name="Piulachs M.-D."/>
            <person name="Poelchau M."/>
            <person name="Qu J."/>
            <person name="Schaub F."/>
            <person name="Wada-Katsumata A."/>
            <person name="Worley K.C."/>
            <person name="Xie Q."/>
            <person name="Ylla G."/>
            <person name="Poulsen M."/>
            <person name="Gibbs R.A."/>
            <person name="Schal C."/>
            <person name="Richards S."/>
            <person name="Belles X."/>
            <person name="Korb J."/>
            <person name="Bornberg-Bauer E."/>
        </authorList>
    </citation>
    <scope>NUCLEOTIDE SEQUENCE [LARGE SCALE GENOMIC DNA]</scope>
    <source>
        <tissue evidence="1">Whole body</tissue>
    </source>
</reference>
<gene>
    <name evidence="1" type="ORF">B7P43_G04708</name>
</gene>
<organism evidence="1 2">
    <name type="scientific">Cryptotermes secundus</name>
    <dbReference type="NCBI Taxonomy" id="105785"/>
    <lineage>
        <taxon>Eukaryota</taxon>
        <taxon>Metazoa</taxon>
        <taxon>Ecdysozoa</taxon>
        <taxon>Arthropoda</taxon>
        <taxon>Hexapoda</taxon>
        <taxon>Insecta</taxon>
        <taxon>Pterygota</taxon>
        <taxon>Neoptera</taxon>
        <taxon>Polyneoptera</taxon>
        <taxon>Dictyoptera</taxon>
        <taxon>Blattodea</taxon>
        <taxon>Blattoidea</taxon>
        <taxon>Termitoidae</taxon>
        <taxon>Kalotermitidae</taxon>
        <taxon>Cryptotermitinae</taxon>
        <taxon>Cryptotermes</taxon>
    </lineage>
</organism>